<dbReference type="PANTHER" id="PTHR37291:SF1">
    <property type="entry name" value="TYPE IV METHYL-DIRECTED RESTRICTION ENZYME ECOKMCRB SUBUNIT"/>
    <property type="match status" value="1"/>
</dbReference>
<dbReference type="RefSeq" id="WP_323272727.1">
    <property type="nucleotide sequence ID" value="NZ_JAYGHT010000210.1"/>
</dbReference>
<dbReference type="EMBL" id="JAYGHT010000210">
    <property type="protein sequence ID" value="MEA5523292.1"/>
    <property type="molecule type" value="Genomic_DNA"/>
</dbReference>
<dbReference type="SUPFAM" id="SSF52540">
    <property type="entry name" value="P-loop containing nucleoside triphosphate hydrolases"/>
    <property type="match status" value="1"/>
</dbReference>
<evidence type="ECO:0000313" key="2">
    <source>
        <dbReference type="EMBL" id="MEA5523292.1"/>
    </source>
</evidence>
<keyword evidence="3" id="KW-1185">Reference proteome</keyword>
<sequence>MSEKQEEFLFTEEMFEVLPNFIDKHPEINDLFWFDSEDLLELSRIKIFGKIASTIQNVKDIAAFFIEKNLQKYPNFRSINYDIKISKKHIMNWVAQISKIDDESYLYCNFFIELTPKSLQIKAKIFNLDNPDRIGDLKDEIECFELDNFWYRERRIKEKFIKKLNSIEIYDDIDPEVYHSEIEIGIEEACRMSVDDFIYYLDKTFQKMLPLMLIYMTDDPIPGICKYLNLEPLYSLVECADSTGFVEEELERWVKIINRKKQVIFQGPPGTGKTFIAKEIAKHLIQGNDGFSELVQFHPAYTYEDFMLGIRPQTQDGQLTYSMVPGRFLEFCKKAESCKGTCILIIDEINRANLSQVFGELMYLLEYRDEKICLAGSNELFGIPPNVYIIGTMNTADRSITLVDHALRRRFAFITLSPNYDILRHHHSSSSSSESFIEKLIGILTDLNQTIDDPHHELGISFFLVYNLENNIEDIWTMEIEPYLEEYFYDNLDKIKNFRWSEIKNKLFN</sequence>
<evidence type="ECO:0000313" key="3">
    <source>
        <dbReference type="Proteomes" id="UP001301728"/>
    </source>
</evidence>
<dbReference type="SMART" id="SM00382">
    <property type="entry name" value="AAA"/>
    <property type="match status" value="1"/>
</dbReference>
<accession>A0ABU5U7V8</accession>
<proteinExistence type="predicted"/>
<feature type="domain" description="AAA+ ATPase" evidence="1">
    <location>
        <begin position="259"/>
        <end position="421"/>
    </location>
</feature>
<reference evidence="2 3" key="1">
    <citation type="submission" date="2023-12" db="EMBL/GenBank/DDBJ databases">
        <title>Baltic Sea Cyanobacteria.</title>
        <authorList>
            <person name="Delbaje E."/>
            <person name="Fewer D.P."/>
            <person name="Shishido T.K."/>
        </authorList>
    </citation>
    <scope>NUCLEOTIDE SEQUENCE [LARGE SCALE GENOMIC DNA]</scope>
    <source>
        <strain evidence="2 3">CCNP 1315</strain>
    </source>
</reference>
<dbReference type="CDD" id="cd00009">
    <property type="entry name" value="AAA"/>
    <property type="match status" value="1"/>
</dbReference>
<protein>
    <submittedName>
        <fullName evidence="2">AAA family ATPase</fullName>
    </submittedName>
</protein>
<dbReference type="InterPro" id="IPR003593">
    <property type="entry name" value="AAA+_ATPase"/>
</dbReference>
<dbReference type="Pfam" id="PF07728">
    <property type="entry name" value="AAA_5"/>
    <property type="match status" value="1"/>
</dbReference>
<dbReference type="Proteomes" id="UP001301728">
    <property type="component" value="Unassembled WGS sequence"/>
</dbReference>
<gene>
    <name evidence="2" type="ORF">VB854_30620</name>
</gene>
<name>A0ABU5U7V8_9CYAN</name>
<dbReference type="InterPro" id="IPR052934">
    <property type="entry name" value="Methyl-DNA_Rec/Restrict_Enz"/>
</dbReference>
<comment type="caution">
    <text evidence="2">The sequence shown here is derived from an EMBL/GenBank/DDBJ whole genome shotgun (WGS) entry which is preliminary data.</text>
</comment>
<dbReference type="PANTHER" id="PTHR37291">
    <property type="entry name" value="5-METHYLCYTOSINE-SPECIFIC RESTRICTION ENZYME B"/>
    <property type="match status" value="1"/>
</dbReference>
<evidence type="ECO:0000259" key="1">
    <source>
        <dbReference type="SMART" id="SM00382"/>
    </source>
</evidence>
<dbReference type="Gene3D" id="3.40.50.300">
    <property type="entry name" value="P-loop containing nucleotide triphosphate hydrolases"/>
    <property type="match status" value="1"/>
</dbReference>
<dbReference type="InterPro" id="IPR027417">
    <property type="entry name" value="P-loop_NTPase"/>
</dbReference>
<dbReference type="InterPro" id="IPR011704">
    <property type="entry name" value="ATPase_dyneun-rel_AAA"/>
</dbReference>
<organism evidence="2 3">
    <name type="scientific">Limnoraphis robusta CCNP1315</name>
    <dbReference type="NCBI Taxonomy" id="3110306"/>
    <lineage>
        <taxon>Bacteria</taxon>
        <taxon>Bacillati</taxon>
        <taxon>Cyanobacteriota</taxon>
        <taxon>Cyanophyceae</taxon>
        <taxon>Oscillatoriophycideae</taxon>
        <taxon>Oscillatoriales</taxon>
        <taxon>Sirenicapillariaceae</taxon>
        <taxon>Limnoraphis</taxon>
    </lineage>
</organism>